<dbReference type="Proteomes" id="UP000193986">
    <property type="component" value="Unassembled WGS sequence"/>
</dbReference>
<feature type="domain" description="SANT" evidence="2">
    <location>
        <begin position="544"/>
        <end position="595"/>
    </location>
</feature>
<dbReference type="InterPro" id="IPR017884">
    <property type="entry name" value="SANT_dom"/>
</dbReference>
<feature type="compositionally biased region" description="Low complexity" evidence="1">
    <location>
        <begin position="739"/>
        <end position="748"/>
    </location>
</feature>
<dbReference type="Pfam" id="PF00249">
    <property type="entry name" value="Myb_DNA-binding"/>
    <property type="match status" value="1"/>
</dbReference>
<feature type="compositionally biased region" description="Basic residues" evidence="1">
    <location>
        <begin position="709"/>
        <end position="723"/>
    </location>
</feature>
<dbReference type="GO" id="GO:0006357">
    <property type="term" value="P:regulation of transcription by RNA polymerase II"/>
    <property type="evidence" value="ECO:0007669"/>
    <property type="project" value="TreeGrafter"/>
</dbReference>
<feature type="compositionally biased region" description="Polar residues" evidence="1">
    <location>
        <begin position="177"/>
        <end position="189"/>
    </location>
</feature>
<comment type="caution">
    <text evidence="3">The sequence shown here is derived from an EMBL/GenBank/DDBJ whole genome shotgun (WGS) entry which is preliminary data.</text>
</comment>
<feature type="compositionally biased region" description="Pro residues" evidence="1">
    <location>
        <begin position="1107"/>
        <end position="1117"/>
    </location>
</feature>
<dbReference type="PANTHER" id="PTHR13992:SF39">
    <property type="entry name" value="SMRTER, ISOFORM G"/>
    <property type="match status" value="1"/>
</dbReference>
<feature type="region of interest" description="Disordered" evidence="1">
    <location>
        <begin position="168"/>
        <end position="200"/>
    </location>
</feature>
<dbReference type="SMART" id="SM00717">
    <property type="entry name" value="SANT"/>
    <property type="match status" value="2"/>
</dbReference>
<dbReference type="STRING" id="71784.A0A1Y2BCP7"/>
<name>A0A1Y2BCP7_9TREE</name>
<dbReference type="CDD" id="cd00167">
    <property type="entry name" value="SANT"/>
    <property type="match status" value="2"/>
</dbReference>
<gene>
    <name evidence="3" type="ORF">BCR39DRAFT_375919</name>
</gene>
<feature type="compositionally biased region" description="Polar residues" evidence="1">
    <location>
        <begin position="38"/>
        <end position="54"/>
    </location>
</feature>
<evidence type="ECO:0000313" key="3">
    <source>
        <dbReference type="EMBL" id="ORY32534.1"/>
    </source>
</evidence>
<feature type="region of interest" description="Disordered" evidence="1">
    <location>
        <begin position="857"/>
        <end position="992"/>
    </location>
</feature>
<protein>
    <recommendedName>
        <fullName evidence="2">SANT domain-containing protein</fullName>
    </recommendedName>
</protein>
<feature type="domain" description="SANT" evidence="2">
    <location>
        <begin position="793"/>
        <end position="844"/>
    </location>
</feature>
<feature type="region of interest" description="Disordered" evidence="1">
    <location>
        <begin position="30"/>
        <end position="94"/>
    </location>
</feature>
<dbReference type="InterPro" id="IPR001005">
    <property type="entry name" value="SANT/Myb"/>
</dbReference>
<feature type="region of interest" description="Disordered" evidence="1">
    <location>
        <begin position="222"/>
        <end position="317"/>
    </location>
</feature>
<evidence type="ECO:0000259" key="2">
    <source>
        <dbReference type="PROSITE" id="PS51293"/>
    </source>
</evidence>
<feature type="compositionally biased region" description="Basic and acidic residues" evidence="1">
    <location>
        <begin position="1085"/>
        <end position="1094"/>
    </location>
</feature>
<dbReference type="EMBL" id="MCFC01000009">
    <property type="protein sequence ID" value="ORY32534.1"/>
    <property type="molecule type" value="Genomic_DNA"/>
</dbReference>
<feature type="region of interest" description="Disordered" evidence="1">
    <location>
        <begin position="1020"/>
        <end position="1139"/>
    </location>
</feature>
<dbReference type="InParanoid" id="A0A1Y2BCP7"/>
<accession>A0A1Y2BCP7</accession>
<evidence type="ECO:0000313" key="4">
    <source>
        <dbReference type="Proteomes" id="UP000193986"/>
    </source>
</evidence>
<feature type="compositionally biased region" description="Basic and acidic residues" evidence="1">
    <location>
        <begin position="675"/>
        <end position="684"/>
    </location>
</feature>
<dbReference type="InterPro" id="IPR009057">
    <property type="entry name" value="Homeodomain-like_sf"/>
</dbReference>
<feature type="compositionally biased region" description="Polar residues" evidence="1">
    <location>
        <begin position="1119"/>
        <end position="1128"/>
    </location>
</feature>
<feature type="compositionally biased region" description="Polar residues" evidence="1">
    <location>
        <begin position="227"/>
        <end position="237"/>
    </location>
</feature>
<evidence type="ECO:0000256" key="1">
    <source>
        <dbReference type="SAM" id="MobiDB-lite"/>
    </source>
</evidence>
<keyword evidence="4" id="KW-1185">Reference proteome</keyword>
<organism evidence="3 4">
    <name type="scientific">Naematelia encephala</name>
    <dbReference type="NCBI Taxonomy" id="71784"/>
    <lineage>
        <taxon>Eukaryota</taxon>
        <taxon>Fungi</taxon>
        <taxon>Dikarya</taxon>
        <taxon>Basidiomycota</taxon>
        <taxon>Agaricomycotina</taxon>
        <taxon>Tremellomycetes</taxon>
        <taxon>Tremellales</taxon>
        <taxon>Naemateliaceae</taxon>
        <taxon>Naematelia</taxon>
    </lineage>
</organism>
<dbReference type="GO" id="GO:0034967">
    <property type="term" value="C:Set3 complex"/>
    <property type="evidence" value="ECO:0007669"/>
    <property type="project" value="TreeGrafter"/>
</dbReference>
<dbReference type="PANTHER" id="PTHR13992">
    <property type="entry name" value="NUCLEAR RECEPTOR CO-REPRESSOR RELATED NCOR"/>
    <property type="match status" value="1"/>
</dbReference>
<feature type="region of interest" description="Disordered" evidence="1">
    <location>
        <begin position="110"/>
        <end position="131"/>
    </location>
</feature>
<dbReference type="AlphaFoldDB" id="A0A1Y2BCP7"/>
<dbReference type="Gene3D" id="1.10.10.60">
    <property type="entry name" value="Homeodomain-like"/>
    <property type="match status" value="2"/>
</dbReference>
<feature type="region of interest" description="Disordered" evidence="1">
    <location>
        <begin position="455"/>
        <end position="478"/>
    </location>
</feature>
<feature type="region of interest" description="Disordered" evidence="1">
    <location>
        <begin position="602"/>
        <end position="758"/>
    </location>
</feature>
<feature type="compositionally biased region" description="Polar residues" evidence="1">
    <location>
        <begin position="725"/>
        <end position="736"/>
    </location>
</feature>
<proteinExistence type="predicted"/>
<dbReference type="OrthoDB" id="10258692at2759"/>
<dbReference type="PROSITE" id="PS51293">
    <property type="entry name" value="SANT"/>
    <property type="match status" value="2"/>
</dbReference>
<reference evidence="3 4" key="1">
    <citation type="submission" date="2016-07" db="EMBL/GenBank/DDBJ databases">
        <title>Pervasive Adenine N6-methylation of Active Genes in Fungi.</title>
        <authorList>
            <consortium name="DOE Joint Genome Institute"/>
            <person name="Mondo S.J."/>
            <person name="Dannebaum R.O."/>
            <person name="Kuo R.C."/>
            <person name="Labutti K."/>
            <person name="Haridas S."/>
            <person name="Kuo A."/>
            <person name="Salamov A."/>
            <person name="Ahrendt S.R."/>
            <person name="Lipzen A."/>
            <person name="Sullivan W."/>
            <person name="Andreopoulos W.B."/>
            <person name="Clum A."/>
            <person name="Lindquist E."/>
            <person name="Daum C."/>
            <person name="Ramamoorthy G.K."/>
            <person name="Gryganskyi A."/>
            <person name="Culley D."/>
            <person name="Magnuson J.K."/>
            <person name="James T.Y."/>
            <person name="O'Malley M.A."/>
            <person name="Stajich J.E."/>
            <person name="Spatafora J.W."/>
            <person name="Visel A."/>
            <person name="Grigoriev I.V."/>
        </authorList>
    </citation>
    <scope>NUCLEOTIDE SEQUENCE [LARGE SCALE GENOMIC DNA]</scope>
    <source>
        <strain evidence="3 4">68-887.2</strain>
    </source>
</reference>
<dbReference type="InterPro" id="IPR051571">
    <property type="entry name" value="N-CoR_corepressor"/>
</dbReference>
<feature type="compositionally biased region" description="Polar residues" evidence="1">
    <location>
        <begin position="1048"/>
        <end position="1060"/>
    </location>
</feature>
<dbReference type="SUPFAM" id="SSF46689">
    <property type="entry name" value="Homeodomain-like"/>
    <property type="match status" value="2"/>
</dbReference>
<sequence>MQTEDVSEIMIIDRPDTPAPLVGTTVIDEAHRAPTEPPLSQRQSLEGSITSTKDQGSKVFGPDDSRDEVVTSSAPVLLDADAVEPAQPLGGSHTAMEDVEPSAITQSAVSETQLQEEPAAVGDAGTSGAPAVTVDTTSATVTFALDEPTNAPPETHASPVITISAVHIASEDMPGSPTASSSPSEQALTPGNLPRPTSEEVEIVVEETADLPSPSLSIVKEVEESDIATSESESKIASSRPRIDKIASPVVRTTIAERRSMPIPGNASLSSPFNDRYSRKDPLPTGESGHGSTDADTEFGPKTGEINDNQSEHSIHEETREDLLRALIKAAQNQNGSGSPHLETDAIIRWNLEALPTKSERIPSDNVRPEKRLREYAWYLEKQQRHVATRVGLSIKRETEEERERVARLSAEYMQFNKEWREHCNFLDKLMEARPPPPAELYAVPGAYIPVVTPGIVPTTPSEESSRADRRRRGMASDAVSTEAQFQEILDQLADDASRDPKFRANKTAATVPDMFSPHEMRRRYEEENDLVLDPKVFYDFAGKAEPIWTSEERATFLKRYLANPKQFGKIAEGLADKTASDCVLYYYRTKKEVDYKSLLASRRGDKKRRAAPITKGGKGSALLSNLGRQKPIVDPRAAATPGRGRDDSTLPTSTIRRPKGARSEIRPLTPGHENLPKRPKTGDEEPESSAAASPIGSEMPAVAAPGKSKMRLTVRTNAKRPRITSISETPYSSTALVPPATLPDGTPGDPPGPLDPAELLPPVKRAGKRRKVDQADAATLPVEVNDKPKRNSTNSYWSVEDKKRFRDLVALHGADFALIASKLPNKSSRQVGNFYDAHKEEMGMGLDGIGPRVDAASTGEPTAAREPTVHAASPSTHPFGRSIYDVQGSARTSDPFERRQSSEPRMGVFNDRPHLVPPPLTTRLPPVQLPPPPSSAPRGGMSIMSLLNDAPSRPPPTREVDAVSDGTVSDRDAEGSASRPSPRSTVPLPVYPARYERRLSAGAYDRPDLDRYRSSSARPFAYDSSNTWTQRADPAQATGSLYPPPNVSSTTGPLVSSRSFPGPYDSSYPRTDPYARQMGPNEPYHSHYPEHTRPAPHPHPQYQQNPHPPPLPPPPIDRSNSQPTLPQHRQGFENHPPG</sequence>